<evidence type="ECO:0000256" key="2">
    <source>
        <dbReference type="SAM" id="Phobius"/>
    </source>
</evidence>
<proteinExistence type="predicted"/>
<dbReference type="OrthoDB" id="7364633at2"/>
<gene>
    <name evidence="4" type="ORF">E5344_03465</name>
</gene>
<comment type="caution">
    <text evidence="4">The sequence shown here is derived from an EMBL/GenBank/DDBJ whole genome shotgun (WGS) entry which is preliminary data.</text>
</comment>
<feature type="domain" description="YdbS-like PH" evidence="3">
    <location>
        <begin position="127"/>
        <end position="204"/>
    </location>
</feature>
<dbReference type="PANTHER" id="PTHR34473:SF3">
    <property type="entry name" value="TRANSMEMBRANE PROTEIN-RELATED"/>
    <property type="match status" value="1"/>
</dbReference>
<evidence type="ECO:0000259" key="3">
    <source>
        <dbReference type="Pfam" id="PF03703"/>
    </source>
</evidence>
<dbReference type="Proteomes" id="UP000309893">
    <property type="component" value="Unassembled WGS sequence"/>
</dbReference>
<protein>
    <recommendedName>
        <fullName evidence="3">YdbS-like PH domain-containing protein</fullName>
    </recommendedName>
</protein>
<dbReference type="EMBL" id="SRYO01000001">
    <property type="protein sequence ID" value="TGY39663.1"/>
    <property type="molecule type" value="Genomic_DNA"/>
</dbReference>
<evidence type="ECO:0000256" key="1">
    <source>
        <dbReference type="SAM" id="MobiDB-lite"/>
    </source>
</evidence>
<sequence length="215" mass="23393">MTNTPDLPNPDSDSPTTTDVVSLADGVSTPVARSTTGGEGVLDEGTYDRILEPRSTKRLPLGDGTWHQLSRNYVWVRLISTIAFLALVIAAALVGALLLRLGWVWIPAGVVTVVTVWTLVILPRQARAYGYQLREDDLVFRRGILWQRMVAVPYGRMQLVDITHGPLDRVFGIAQLKLVTAAATTGVVIPGLQQSAAELLRDTLIAVAETRRTGL</sequence>
<evidence type="ECO:0000313" key="5">
    <source>
        <dbReference type="Proteomes" id="UP000309893"/>
    </source>
</evidence>
<organism evidence="4 5">
    <name type="scientific">Microbacterium laevaniformans</name>
    <dbReference type="NCBI Taxonomy" id="36807"/>
    <lineage>
        <taxon>Bacteria</taxon>
        <taxon>Bacillati</taxon>
        <taxon>Actinomycetota</taxon>
        <taxon>Actinomycetes</taxon>
        <taxon>Micrococcales</taxon>
        <taxon>Microbacteriaceae</taxon>
        <taxon>Microbacterium</taxon>
    </lineage>
</organism>
<dbReference type="InterPro" id="IPR005182">
    <property type="entry name" value="YdbS-like_PH"/>
</dbReference>
<dbReference type="AlphaFoldDB" id="A0A4S2DFR4"/>
<keyword evidence="2" id="KW-0472">Membrane</keyword>
<dbReference type="PANTHER" id="PTHR34473">
    <property type="entry name" value="UPF0699 TRANSMEMBRANE PROTEIN YDBS"/>
    <property type="match status" value="1"/>
</dbReference>
<dbReference type="Pfam" id="PF03703">
    <property type="entry name" value="bPH_2"/>
    <property type="match status" value="1"/>
</dbReference>
<accession>A0A4S2DFR4</accession>
<evidence type="ECO:0000313" key="4">
    <source>
        <dbReference type="EMBL" id="TGY39663.1"/>
    </source>
</evidence>
<feature type="region of interest" description="Disordered" evidence="1">
    <location>
        <begin position="1"/>
        <end position="20"/>
    </location>
</feature>
<feature type="transmembrane region" description="Helical" evidence="2">
    <location>
        <begin position="74"/>
        <end position="98"/>
    </location>
</feature>
<feature type="transmembrane region" description="Helical" evidence="2">
    <location>
        <begin position="104"/>
        <end position="122"/>
    </location>
</feature>
<name>A0A4S2DFR4_9MICO</name>
<reference evidence="4 5" key="1">
    <citation type="submission" date="2019-04" db="EMBL/GenBank/DDBJ databases">
        <title>Microbes associate with the intestines of laboratory mice.</title>
        <authorList>
            <person name="Navarre W."/>
            <person name="Wong E."/>
            <person name="Huang K."/>
            <person name="Tropini C."/>
            <person name="Ng K."/>
            <person name="Yu B."/>
        </authorList>
    </citation>
    <scope>NUCLEOTIDE SEQUENCE [LARGE SCALE GENOMIC DNA]</scope>
    <source>
        <strain evidence="4 5">NM46_B2-13</strain>
    </source>
</reference>
<keyword evidence="2" id="KW-1133">Transmembrane helix</keyword>
<keyword evidence="2" id="KW-0812">Transmembrane</keyword>
<dbReference type="RefSeq" id="WP_135948689.1">
    <property type="nucleotide sequence ID" value="NZ_CP158846.1"/>
</dbReference>